<dbReference type="RefSeq" id="WP_272749659.1">
    <property type="nucleotide sequence ID" value="NZ_JAQQKX010000022.1"/>
</dbReference>
<dbReference type="Pfam" id="PF09386">
    <property type="entry name" value="ParD"/>
    <property type="match status" value="1"/>
</dbReference>
<accession>A0ABT5HYM4</accession>
<dbReference type="Gene3D" id="6.10.180.10">
    <property type="entry name" value="Antitoxin ParD"/>
    <property type="match status" value="1"/>
</dbReference>
<keyword evidence="2" id="KW-1185">Reference proteome</keyword>
<dbReference type="EMBL" id="JAQQKX010000022">
    <property type="protein sequence ID" value="MDC7685153.1"/>
    <property type="molecule type" value="Genomic_DNA"/>
</dbReference>
<gene>
    <name evidence="1" type="ORF">PQU92_17860</name>
</gene>
<proteinExistence type="predicted"/>
<evidence type="ECO:0000313" key="1">
    <source>
        <dbReference type="EMBL" id="MDC7685153.1"/>
    </source>
</evidence>
<sequence>MSRLTINISEQQHQTLEAMAALEGKTLRQYALERLLPSFDEETQAWAELKTFLQTRIDAGVSGDVTSDTFDEIVAEEMAKRPHGE</sequence>
<dbReference type="Proteomes" id="UP001214854">
    <property type="component" value="Unassembled WGS sequence"/>
</dbReference>
<protein>
    <submittedName>
        <fullName evidence="1">Antitoxin</fullName>
    </submittedName>
</protein>
<dbReference type="InterPro" id="IPR022789">
    <property type="entry name" value="ParD"/>
</dbReference>
<reference evidence="1 2" key="1">
    <citation type="submission" date="2023-01" db="EMBL/GenBank/DDBJ databases">
        <title>Novel species of the genus Asticcacaulis isolated from rivers.</title>
        <authorList>
            <person name="Lu H."/>
        </authorList>
    </citation>
    <scope>NUCLEOTIDE SEQUENCE [LARGE SCALE GENOMIC DNA]</scope>
    <source>
        <strain evidence="1 2">BYS171W</strain>
    </source>
</reference>
<organism evidence="1 2">
    <name type="scientific">Asticcacaulis aquaticus</name>
    <dbReference type="NCBI Taxonomy" id="2984212"/>
    <lineage>
        <taxon>Bacteria</taxon>
        <taxon>Pseudomonadati</taxon>
        <taxon>Pseudomonadota</taxon>
        <taxon>Alphaproteobacteria</taxon>
        <taxon>Caulobacterales</taxon>
        <taxon>Caulobacteraceae</taxon>
        <taxon>Asticcacaulis</taxon>
    </lineage>
</organism>
<name>A0ABT5HYM4_9CAUL</name>
<comment type="caution">
    <text evidence="1">The sequence shown here is derived from an EMBL/GenBank/DDBJ whole genome shotgun (WGS) entry which is preliminary data.</text>
</comment>
<dbReference type="InterPro" id="IPR038296">
    <property type="entry name" value="ParD_sf"/>
</dbReference>
<evidence type="ECO:0000313" key="2">
    <source>
        <dbReference type="Proteomes" id="UP001214854"/>
    </source>
</evidence>